<comment type="caution">
    <text evidence="2">The sequence shown here is derived from an EMBL/GenBank/DDBJ whole genome shotgun (WGS) entry which is preliminary data.</text>
</comment>
<dbReference type="AlphaFoldDB" id="A0A8K0NDQ0"/>
<feature type="compositionally biased region" description="Basic residues" evidence="1">
    <location>
        <begin position="111"/>
        <end position="126"/>
    </location>
</feature>
<keyword evidence="3" id="KW-1185">Reference proteome</keyword>
<feature type="region of interest" description="Disordered" evidence="1">
    <location>
        <begin position="50"/>
        <end position="126"/>
    </location>
</feature>
<evidence type="ECO:0000256" key="1">
    <source>
        <dbReference type="SAM" id="MobiDB-lite"/>
    </source>
</evidence>
<gene>
    <name evidence="2" type="ORF">COCNU_16G000810</name>
</gene>
<proteinExistence type="predicted"/>
<reference evidence="2" key="2">
    <citation type="submission" date="2019-07" db="EMBL/GenBank/DDBJ databases">
        <authorList>
            <person name="Yang Y."/>
            <person name="Bocs S."/>
            <person name="Baudouin L."/>
        </authorList>
    </citation>
    <scope>NUCLEOTIDE SEQUENCE</scope>
    <source>
        <tissue evidence="2">Spear leaf of Hainan Tall coconut</tissue>
    </source>
</reference>
<sequence>MAVWIPFTTGAIGPDDLWWVALKVGGDLDVEAWLNMEATDEEELEKALSLGEADDHGRGAVGEGTDGGEAREGMEDVGDESLGGGDGEAVGTKDDKASDSAEEGTREVRRSVTRMHKVTKKAVPKE</sequence>
<reference evidence="2" key="1">
    <citation type="journal article" date="2017" name="Gigascience">
        <title>The genome draft of coconut (Cocos nucifera).</title>
        <authorList>
            <person name="Xiao Y."/>
            <person name="Xu P."/>
            <person name="Fan H."/>
            <person name="Baudouin L."/>
            <person name="Xia W."/>
            <person name="Bocs S."/>
            <person name="Xu J."/>
            <person name="Li Q."/>
            <person name="Guo A."/>
            <person name="Zhou L."/>
            <person name="Li J."/>
            <person name="Wu Y."/>
            <person name="Ma Z."/>
            <person name="Armero A."/>
            <person name="Issali A.E."/>
            <person name="Liu N."/>
            <person name="Peng M."/>
            <person name="Yang Y."/>
        </authorList>
    </citation>
    <scope>NUCLEOTIDE SEQUENCE</scope>
    <source>
        <tissue evidence="2">Spear leaf of Hainan Tall coconut</tissue>
    </source>
</reference>
<protein>
    <submittedName>
        <fullName evidence="2">Uncharacterized protein</fullName>
    </submittedName>
</protein>
<accession>A0A8K0NDQ0</accession>
<name>A0A8K0NDQ0_COCNU</name>
<evidence type="ECO:0000313" key="2">
    <source>
        <dbReference type="EMBL" id="KAG1370987.1"/>
    </source>
</evidence>
<organism evidence="2 3">
    <name type="scientific">Cocos nucifera</name>
    <name type="common">Coconut palm</name>
    <dbReference type="NCBI Taxonomy" id="13894"/>
    <lineage>
        <taxon>Eukaryota</taxon>
        <taxon>Viridiplantae</taxon>
        <taxon>Streptophyta</taxon>
        <taxon>Embryophyta</taxon>
        <taxon>Tracheophyta</taxon>
        <taxon>Spermatophyta</taxon>
        <taxon>Magnoliopsida</taxon>
        <taxon>Liliopsida</taxon>
        <taxon>Arecaceae</taxon>
        <taxon>Arecoideae</taxon>
        <taxon>Cocoseae</taxon>
        <taxon>Attaleinae</taxon>
        <taxon>Cocos</taxon>
    </lineage>
</organism>
<evidence type="ECO:0000313" key="3">
    <source>
        <dbReference type="Proteomes" id="UP000797356"/>
    </source>
</evidence>
<feature type="compositionally biased region" description="Basic and acidic residues" evidence="1">
    <location>
        <begin position="91"/>
        <end position="110"/>
    </location>
</feature>
<dbReference type="EMBL" id="CM017887">
    <property type="protein sequence ID" value="KAG1370987.1"/>
    <property type="molecule type" value="Genomic_DNA"/>
</dbReference>
<dbReference type="Proteomes" id="UP000797356">
    <property type="component" value="Chromosome 16"/>
</dbReference>